<gene>
    <name evidence="2" type="ORF">MM415B01544_0012</name>
</gene>
<proteinExistence type="predicted"/>
<accession>A0A6M3IL24</accession>
<evidence type="ECO:0000256" key="1">
    <source>
        <dbReference type="SAM" id="Phobius"/>
    </source>
</evidence>
<keyword evidence="1" id="KW-1133">Transmembrane helix</keyword>
<evidence type="ECO:0000313" key="2">
    <source>
        <dbReference type="EMBL" id="QJA57878.1"/>
    </source>
</evidence>
<protein>
    <submittedName>
        <fullName evidence="2">Uncharacterized protein</fullName>
    </submittedName>
</protein>
<keyword evidence="1" id="KW-0812">Transmembrane</keyword>
<keyword evidence="1" id="KW-0472">Membrane</keyword>
<sequence>MDRIKDDIKEIKETVKDIYKILNGNGSEGIVTKVALNRQSIKRAWIWLGSISLGIMGIAFFVIKASINK</sequence>
<organism evidence="2">
    <name type="scientific">viral metagenome</name>
    <dbReference type="NCBI Taxonomy" id="1070528"/>
    <lineage>
        <taxon>unclassified sequences</taxon>
        <taxon>metagenomes</taxon>
        <taxon>organismal metagenomes</taxon>
    </lineage>
</organism>
<dbReference type="EMBL" id="MT141296">
    <property type="protein sequence ID" value="QJA57878.1"/>
    <property type="molecule type" value="Genomic_DNA"/>
</dbReference>
<feature type="transmembrane region" description="Helical" evidence="1">
    <location>
        <begin position="44"/>
        <end position="63"/>
    </location>
</feature>
<reference evidence="2" key="1">
    <citation type="submission" date="2020-03" db="EMBL/GenBank/DDBJ databases">
        <title>The deep terrestrial virosphere.</title>
        <authorList>
            <person name="Holmfeldt K."/>
            <person name="Nilsson E."/>
            <person name="Simone D."/>
            <person name="Lopez-Fernandez M."/>
            <person name="Wu X."/>
            <person name="de Brujin I."/>
            <person name="Lundin D."/>
            <person name="Andersson A."/>
            <person name="Bertilsson S."/>
            <person name="Dopson M."/>
        </authorList>
    </citation>
    <scope>NUCLEOTIDE SEQUENCE</scope>
    <source>
        <strain evidence="2">MM415B01544</strain>
    </source>
</reference>
<name>A0A6M3IL24_9ZZZZ</name>
<dbReference type="AlphaFoldDB" id="A0A6M3IL24"/>